<protein>
    <submittedName>
        <fullName evidence="2">Oidioi.mRNA.OKI2018_I69.chr1.g425.t2.cds</fullName>
    </submittedName>
</protein>
<feature type="region of interest" description="Disordered" evidence="1">
    <location>
        <begin position="1364"/>
        <end position="1431"/>
    </location>
</feature>
<organism evidence="2 3">
    <name type="scientific">Oikopleura dioica</name>
    <name type="common">Tunicate</name>
    <dbReference type="NCBI Taxonomy" id="34765"/>
    <lineage>
        <taxon>Eukaryota</taxon>
        <taxon>Metazoa</taxon>
        <taxon>Chordata</taxon>
        <taxon>Tunicata</taxon>
        <taxon>Appendicularia</taxon>
        <taxon>Copelata</taxon>
        <taxon>Oikopleuridae</taxon>
        <taxon>Oikopleura</taxon>
    </lineage>
</organism>
<feature type="region of interest" description="Disordered" evidence="1">
    <location>
        <begin position="2344"/>
        <end position="2395"/>
    </location>
</feature>
<reference evidence="2 3" key="1">
    <citation type="submission" date="2021-04" db="EMBL/GenBank/DDBJ databases">
        <authorList>
            <person name="Bliznina A."/>
        </authorList>
    </citation>
    <scope>NUCLEOTIDE SEQUENCE [LARGE SCALE GENOMIC DNA]</scope>
</reference>
<name>A0ABN7SU37_OIKDI</name>
<accession>A0ABN7SU37</accession>
<feature type="region of interest" description="Disordered" evidence="1">
    <location>
        <begin position="3079"/>
        <end position="3135"/>
    </location>
</feature>
<feature type="compositionally biased region" description="Low complexity" evidence="1">
    <location>
        <begin position="1365"/>
        <end position="1381"/>
    </location>
</feature>
<feature type="compositionally biased region" description="Polar residues" evidence="1">
    <location>
        <begin position="1897"/>
        <end position="1917"/>
    </location>
</feature>
<feature type="region of interest" description="Disordered" evidence="1">
    <location>
        <begin position="1825"/>
        <end position="1844"/>
    </location>
</feature>
<gene>
    <name evidence="2" type="ORF">OKIOD_LOCUS9190</name>
</gene>
<feature type="compositionally biased region" description="Acidic residues" evidence="1">
    <location>
        <begin position="1050"/>
        <end position="1069"/>
    </location>
</feature>
<dbReference type="PANTHER" id="PTHR14918">
    <property type="entry name" value="KICSTOR COMPLEX PROTEIN SZT2"/>
    <property type="match status" value="1"/>
</dbReference>
<evidence type="ECO:0000256" key="1">
    <source>
        <dbReference type="SAM" id="MobiDB-lite"/>
    </source>
</evidence>
<feature type="compositionally biased region" description="Basic residues" evidence="1">
    <location>
        <begin position="2414"/>
        <end position="2424"/>
    </location>
</feature>
<sequence>MDDEEEEVHYETEEAFVLVQDTARISRDSRAKWIIDSLFREKENIFPDKIDIIGHTKDGDITDEVDVVFIFKRYRFVFLFDLSSSAIRVNRLTSMVIVDEMLEAFEIVLENLLKDYQVPGQFDDSFITPEIFCTLIGFLGEENGHVVFEQDRYLTKATIPATMELLREKINYAYEVKRTNRKNVSDEGLVPMLRTGILALQLLPSNSIAGICIITDGCSDIYSLETSMMMREGHVRAMGNMLRGESNICDILNRLRNQTISCSFVQVTENTPMNSFGLVPNAHLMKFISAATHGMFINLDFKTRRSWPPKWWSKNRDSEDVLNPIARGLLTWSFQKGLYCGRYLPGTDIYYNIPDIIRRWHKAENLSYSRGIINKKQVILYEKEVKKTRSYEIPLENLISCHLREGFTVKEWRVSKKELVSAKLLMPWKPTSHIVYCARRNYSDPGSTTVTIAIEGQFEFLMCELNHKKKQNTCNVCTMRGKTATNEANSGVHWTQIYVNELHNTDNMLETLYLISKTGEAESLETESRDVWKEIISLPEHNWQKWFHTHKLELILKPNWIVDHVQPNDLFLRNSNLANQYPQIGADSSDSELGELLLKWKCSLGDEGTISWHVDNRKTFVYKTLKNGRSLSSQPPSYQKEGFVMIRKTQLGLVSIIRVAFNVGMSIERRGIIFESIKEHLTSSDRSPFCHVLKKPLASTYLLIKYKTLPRKLWFSPLVNSKSTDKPVEESSTPNWHVFSYLHQRRFVWEVKCHHINALNDIMMDLFKDRLDDGFKIVFSGNDGPITLADEGQFEREADRMQQKTHDREDTGIIQIVLFPPIELPRKSFADEEEDRSNGIKISTFHVATEVWVEPRRGNLARGPPGCEGKNFLEIAQIQMTRDHQMIIFETTFNLIKSQCRAKKPWDSSFAFKDLKQNSKPAGFENTSGVKEVKMKYLDYSLDEEFENRMDRIFFMNNTHDIGIMLYHGNHRLFGFSLLESTTEDKNQPNPGNEVLLHQFHEVLKIRSDVSLVLDSVENMKCPIQEFLCEMLGIRKRDHKESGSTVTDYDNYEEDNLYDGNYDSDEDGDDKAHSAGSCDGGLPRSNMNNTPHWAVYARYVDEKDSLIITALPERLSDVALLECISPQLFDKINPPEDEPRNSDFQGVVSDEEIESRLRKDSEVSFCRSSYTSDGILDLQNRKHRGMLPVLVTVSERAKVREAINKMKPMNKKMTVMNKCWKPELIESMKKQESVRHERNNSFSPFVPKLQFVEEADDAFTKYFTELEDLYNRSFVRGVYHTLGEKSVSSDPLVSSTDFHIALYEHCVPEEKKIVITDAILSWCPEWRVNFDEQMRQNEAAGDNMDLDVDEEVFRNRLMRRRSVTSISRGSSDEGSSLSLGSPKHENRPSFFMGEPKPSDTTLEDRSPPPQLRNRSIDVNTPRRQQDAEEELETAAKCSELLYENIGHYFRLFADDQDHECSTFYFVEPDYTHGEYSPHNENFSQDGFGRDQIVEENQSEEEDDIVFEHQQTKEEQKTTIHDYDFEQMSCEGQLLATITDDEPQANVSDLTNAESDRSNFMSSQLEDEPTLHQPLFLQMEMQIWASGECNRRFSGETVPLKKEFFTSIQKLVQKVNNIKTEQERINRVRLDDIQVQLVFMFFTIPSDVFSSGDDAETSSNVGKIPMGFEDKINKTLSSIQMIIEDEIVAARRKQGIITSEILEKVKKHVEENESITQTDVHRHNLMCNGREITLEFVNEKDDYAESIERFRENLLRHGYFGSTNHGFSLPSTLFESKEDGPDVYQDFQFDLKSEGKFFYVTLTPRKTGDAPLEEHGSDVDIASIQSSNGGIGNGGKNSSNASLGELNGTLEGEITLPTFVDQPYDQRPQLYEEEDREVQSILSPVHKRGSRGHLPISRTPTTMTSSASDQFNRTSGESSGVRRMSHGGFNRDDHEDLWQVPNFWLIMEIDLLEEYQLKSQNDDRLFNFSQNRRIPVMKLYHHRRRADNPFAVKIQGERISYGTTIHHEANEIGQTSDIHSNISRGIQYRDPNVTDADERFIKEIEDYIKSIVQKVNQMYLLHDLSTSFECHPYLVENNGPLEDDICDFLNFEPGEFACAKIHEIEIQLHPRITKRPREGGDSIAVSNLKKKFQNLRVKNRQNMFVIMERERIVYFFIDRKHQESQEISSGQLLTHRSISIESTDVYGDHFNHQKPVRLNSNGSIGRPPPINTQLANSKSCQKTNSVTIDVHGLSDDFGDGDIKPALRELERKVELVLYNATLQALSTTIHRNRNEFLSTADVEFLQPRSKNDKSTPEPPSFSYFFPIPRCLYANFRRFSFYLSQILESTEFQVFMTANHIQYERPQKPKLSVHSAGKDGPAQGFLDQNSSSDRKSTKKKETIHPETPFLRHNASQGRKLHPEEVIIFNSNLRRKNFPNRQNKRTSQHIPSTNISPDPTQAKIAVISYEVYDKSNLIPTKTDLPSDKKEQPKQNASEIFLDEAEAIIQSNSPTDKQLKDNMIIFRETGYNFAEPTIVFCMWMQDYKDSKEKTSDNSTFRPNVHGVKSMVYKSLSRLVRAAIFDSLMEIVVLQKPIGMNFDRPICSIESRQKGTKTCPKEVHSSLRRRKDSLTSASIDMSKSFSKKSLLLSSENAETDGANFQKSRGISFLKSRNNENKAQEQASTRLQEKLDVESGLTGALHNYYKNQFRDWIRKESKSPTNNVQNAPHMNELSHPTINFVDFSRQSIRVPSWKIFEKSCIKAIRDRFSDLWAKAAGIDDQENICRVFYRNETEGDFVPSRFWKNVKQVSGQKVEVTMFLRDNEDWQRCTNRSEEGPSSISRSGSMTCIRPNNSRNYAKFNNGPTADGDYELSRQSCAMLTLENSEIVGNPTLCLYMYNVSENLADQMVDFIKKLLTSQLVRYELLTAITKLKLGLSSPIQHQLQYDSLPSGNLFSVPDHRKSKKCYDYQDVVENNIDNLQKPAPDKSVVINSFCAAFRNTSDIPALENCGDPPTNHGRQFLAISESKKASKGDQQDSRLSHILHEWAETTKDGRLNDIEISHADLQLIKTFSTVKHFEVEPIWFHSDKCYVINNPTRQELRKRNKTPPGVEVSRMRPRAKMVVSSRQRPNPGITASRRMNNLGAQPPAQFDQQSGRRRRQKQAFFELTSKYVKAHFPANSVRNIQFSDKDDSFSTISFQFCIDQIFTIVFEIMIDLEKKNTVSMTVFALNMALVSSERDDFDTCEKLSSLDSAIDFNVEKLVKNFNFPGLMAEVHLSIVFRDWSDYYNFEIRKMSRYYPGIPRAKESLFPLNFDFPSYLSFLMQQNFKEKLVHGDFHQGSLIVPYTHNIPAKDFFKVRINFFKYLVKDSTLDRDFDTKPIQFVELRSERKIRDADENRSYILLQREYDSGAFKTVAIIYHDDSAEPDKEEIKQLKLAYWIICVQNPDKSTNLTFNDAIALIEKEVTSKDAGLPKLFDNVGEKCYKDHLWKLQQTGTAALSDLKELLNNADVAVMEISHELDERLKTLSRLGNEWLKKLGTFIREECSKDRIQVTPYEDTSGKCRHLAVFNQSGDYSILILLTVSDNDEETRIRALLKDIPRGTQWEEISKAGKYRNSWMNLRTEIENFMVAITLFLVKTMLDD</sequence>
<feature type="compositionally biased region" description="Basic and acidic residues" evidence="1">
    <location>
        <begin position="2370"/>
        <end position="2382"/>
    </location>
</feature>
<keyword evidence="3" id="KW-1185">Reference proteome</keyword>
<feature type="region of interest" description="Disordered" evidence="1">
    <location>
        <begin position="2414"/>
        <end position="2435"/>
    </location>
</feature>
<feature type="compositionally biased region" description="Polar residues" evidence="1">
    <location>
        <begin position="2425"/>
        <end position="2435"/>
    </location>
</feature>
<feature type="region of interest" description="Disordered" evidence="1">
    <location>
        <begin position="1885"/>
        <end position="1921"/>
    </location>
</feature>
<evidence type="ECO:0000313" key="3">
    <source>
        <dbReference type="Proteomes" id="UP001158576"/>
    </source>
</evidence>
<dbReference type="PANTHER" id="PTHR14918:SF3">
    <property type="entry name" value="KICSTOR COMPLEX PROTEIN SZT2"/>
    <property type="match status" value="1"/>
</dbReference>
<feature type="compositionally biased region" description="Polar residues" evidence="1">
    <location>
        <begin position="1412"/>
        <end position="1422"/>
    </location>
</feature>
<dbReference type="Proteomes" id="UP001158576">
    <property type="component" value="Chromosome 1"/>
</dbReference>
<feature type="region of interest" description="Disordered" evidence="1">
    <location>
        <begin position="1040"/>
        <end position="1084"/>
    </location>
</feature>
<dbReference type="EMBL" id="OU015566">
    <property type="protein sequence ID" value="CAG5102703.1"/>
    <property type="molecule type" value="Genomic_DNA"/>
</dbReference>
<dbReference type="InterPro" id="IPR033228">
    <property type="entry name" value="SZT2"/>
</dbReference>
<evidence type="ECO:0000313" key="2">
    <source>
        <dbReference type="EMBL" id="CAG5102703.1"/>
    </source>
</evidence>
<proteinExistence type="predicted"/>